<name>A0A1V2L5V6_CYBFA</name>
<dbReference type="Pfam" id="PF23305">
    <property type="entry name" value="DUF7082"/>
    <property type="match status" value="1"/>
</dbReference>
<dbReference type="AlphaFoldDB" id="A0A1V2L5V6"/>
<organism evidence="2 3">
    <name type="scientific">Cyberlindnera fabianii</name>
    <name type="common">Yeast</name>
    <name type="synonym">Hansenula fabianii</name>
    <dbReference type="NCBI Taxonomy" id="36022"/>
    <lineage>
        <taxon>Eukaryota</taxon>
        <taxon>Fungi</taxon>
        <taxon>Dikarya</taxon>
        <taxon>Ascomycota</taxon>
        <taxon>Saccharomycotina</taxon>
        <taxon>Saccharomycetes</taxon>
        <taxon>Phaffomycetales</taxon>
        <taxon>Phaffomycetaceae</taxon>
        <taxon>Cyberlindnera</taxon>
    </lineage>
</organism>
<dbReference type="OMA" id="DCISRRE"/>
<gene>
    <name evidence="2" type="ORF">BON22_3422</name>
</gene>
<dbReference type="EMBL" id="MPUK01000006">
    <property type="protein sequence ID" value="ONH66646.1"/>
    <property type="molecule type" value="Genomic_DNA"/>
</dbReference>
<evidence type="ECO:0000313" key="3">
    <source>
        <dbReference type="Proteomes" id="UP000189513"/>
    </source>
</evidence>
<feature type="domain" description="DUF7082" evidence="1">
    <location>
        <begin position="179"/>
        <end position="370"/>
    </location>
</feature>
<comment type="caution">
    <text evidence="2">The sequence shown here is derived from an EMBL/GenBank/DDBJ whole genome shotgun (WGS) entry which is preliminary data.</text>
</comment>
<dbReference type="STRING" id="36022.A0A1V2L5V6"/>
<proteinExistence type="predicted"/>
<accession>A0A1V2L5V6</accession>
<sequence length="387" mass="43374">MASVEDFPFADFKYGSLDSNTNSNAFGLPSGTESAFIQSTPYDAGFPPVHAFVPPVTTPAQSTNQQMEFQTPQRQRNMSETDIYDTIQHDLHESPLSLSPESVIASSVAQSYSTAPSYIQDDLPALSSLASDLKRYKVIRGISSGGSATKPPRVVTLANHHYAPVSLELVGATLHDLCLPQWSDEEKQDRRRIIRVERFQIGSRIVAQFSILGSAKENPKTMPAAPGVDVVEVSCLDCYTSANEDEDEYSDSADYGYKTEPELKRSFYITSVEVIKVVELLIGTEVQDAVERRRERGRIRSNLVPFWSKKPISSRMSNQEIRNSPLGSDSLDFRVELATRIMSYEVRKPRGFDKEVRILKWDKLVPALKRALQSYYVEVPDDLEEAF</sequence>
<reference evidence="3" key="1">
    <citation type="journal article" date="2017" name="Genome Announc.">
        <title>Genome sequences of Cyberlindnera fabianii 65, Pichia kudriavzevii 129, and Saccharomyces cerevisiae 131 isolated from fermented masau fruits in Zimbabwe.</title>
        <authorList>
            <person name="van Rijswijck I.M.H."/>
            <person name="Derks M.F.L."/>
            <person name="Abee T."/>
            <person name="de Ridder D."/>
            <person name="Smid E.J."/>
        </authorList>
    </citation>
    <scope>NUCLEOTIDE SEQUENCE [LARGE SCALE GENOMIC DNA]</scope>
    <source>
        <strain evidence="3">65</strain>
    </source>
</reference>
<dbReference type="InterPro" id="IPR055509">
    <property type="entry name" value="DUF7082"/>
</dbReference>
<dbReference type="Proteomes" id="UP000189513">
    <property type="component" value="Unassembled WGS sequence"/>
</dbReference>
<protein>
    <recommendedName>
        <fullName evidence="1">DUF7082 domain-containing protein</fullName>
    </recommendedName>
</protein>
<dbReference type="VEuPathDB" id="FungiDB:BON22_3422"/>
<evidence type="ECO:0000313" key="2">
    <source>
        <dbReference type="EMBL" id="ONH66646.1"/>
    </source>
</evidence>
<keyword evidence="3" id="KW-1185">Reference proteome</keyword>
<evidence type="ECO:0000259" key="1">
    <source>
        <dbReference type="Pfam" id="PF23305"/>
    </source>
</evidence>